<organism evidence="2 4">
    <name type="scientific">Pseudodesulfovibrio indicus</name>
    <dbReference type="NCBI Taxonomy" id="1716143"/>
    <lineage>
        <taxon>Bacteria</taxon>
        <taxon>Pseudomonadati</taxon>
        <taxon>Thermodesulfobacteriota</taxon>
        <taxon>Desulfovibrionia</taxon>
        <taxon>Desulfovibrionales</taxon>
        <taxon>Desulfovibrionaceae</taxon>
    </lineage>
</organism>
<evidence type="ECO:0000313" key="4">
    <source>
        <dbReference type="Proteomes" id="UP000295506"/>
    </source>
</evidence>
<accession>A0A126QN74</accession>
<dbReference type="AlphaFoldDB" id="A0A126QN74"/>
<sequence length="69" mass="7473">MNETARTNKDTGWNPDGAISGDIMNCAARIRLLADKLPFREREEANEIASALADGAMRVNGLETTVPVN</sequence>
<protein>
    <submittedName>
        <fullName evidence="2">Uncharacterized protein</fullName>
    </submittedName>
</protein>
<dbReference type="Proteomes" id="UP000295506">
    <property type="component" value="Unassembled WGS sequence"/>
</dbReference>
<evidence type="ECO:0000313" key="3">
    <source>
        <dbReference type="Proteomes" id="UP000055611"/>
    </source>
</evidence>
<reference evidence="2 4" key="2">
    <citation type="submission" date="2019-03" db="EMBL/GenBank/DDBJ databases">
        <title>Genomic Encyclopedia of Type Strains, Phase IV (KMG-IV): sequencing the most valuable type-strain genomes for metagenomic binning, comparative biology and taxonomic classification.</title>
        <authorList>
            <person name="Goeker M."/>
        </authorList>
    </citation>
    <scope>NUCLEOTIDE SEQUENCE [LARGE SCALE GENOMIC DNA]</scope>
    <source>
        <strain evidence="2 4">DSM 101483</strain>
    </source>
</reference>
<evidence type="ECO:0000313" key="2">
    <source>
        <dbReference type="EMBL" id="TDT91877.1"/>
    </source>
</evidence>
<dbReference type="EMBL" id="CP014206">
    <property type="protein sequence ID" value="AMK10885.1"/>
    <property type="molecule type" value="Genomic_DNA"/>
</dbReference>
<evidence type="ECO:0000313" key="1">
    <source>
        <dbReference type="EMBL" id="AMK10885.1"/>
    </source>
</evidence>
<keyword evidence="3" id="KW-1185">Reference proteome</keyword>
<dbReference type="KEGG" id="dej:AWY79_07070"/>
<name>A0A126QN74_9BACT</name>
<reference evidence="1 3" key="1">
    <citation type="journal article" date="2016" name="Front. Microbiol.">
        <title>Genome Sequence of the Piezophilic, Mesophilic Sulfate-Reducing Bacterium Desulfovibrio indicus J2T.</title>
        <authorList>
            <person name="Cao J."/>
            <person name="Maignien L."/>
            <person name="Shao Z."/>
            <person name="Alain K."/>
            <person name="Jebbar M."/>
        </authorList>
    </citation>
    <scope>NUCLEOTIDE SEQUENCE [LARGE SCALE GENOMIC DNA]</scope>
    <source>
        <strain evidence="1 3">J2</strain>
    </source>
</reference>
<gene>
    <name evidence="1" type="ORF">AWY79_07070</name>
    <name evidence="2" type="ORF">EDC59_101280</name>
</gene>
<dbReference type="RefSeq" id="WP_066801958.1">
    <property type="nucleotide sequence ID" value="NZ_CP014206.1"/>
</dbReference>
<proteinExistence type="predicted"/>
<dbReference type="OrthoDB" id="9937517at2"/>
<dbReference type="EMBL" id="SOBK01000001">
    <property type="protein sequence ID" value="TDT91877.1"/>
    <property type="molecule type" value="Genomic_DNA"/>
</dbReference>
<dbReference type="Proteomes" id="UP000055611">
    <property type="component" value="Chromosome"/>
</dbReference>